<feature type="domain" description="Capsule biosynthesis GfcC-like N-terminal" evidence="2">
    <location>
        <begin position="57"/>
        <end position="166"/>
    </location>
</feature>
<dbReference type="RefSeq" id="WP_269578436.1">
    <property type="nucleotide sequence ID" value="NZ_CP114588.1"/>
</dbReference>
<dbReference type="Proteomes" id="UP001164748">
    <property type="component" value="Chromosome"/>
</dbReference>
<dbReference type="AlphaFoldDB" id="A0AA47KIY7"/>
<reference evidence="3" key="1">
    <citation type="submission" date="2022-09" db="EMBL/GenBank/DDBJ databases">
        <authorList>
            <person name="Li Z.-J."/>
        </authorList>
    </citation>
    <scope>NUCLEOTIDE SEQUENCE</scope>
    <source>
        <strain evidence="3">TGB11</strain>
    </source>
</reference>
<dbReference type="EMBL" id="CP114588">
    <property type="protein sequence ID" value="WBA07851.1"/>
    <property type="molecule type" value="Genomic_DNA"/>
</dbReference>
<evidence type="ECO:0000259" key="2">
    <source>
        <dbReference type="Pfam" id="PF20616"/>
    </source>
</evidence>
<dbReference type="Gene3D" id="3.10.560.10">
    <property type="entry name" value="Outer membrane lipoprotein wza domain like"/>
    <property type="match status" value="1"/>
</dbReference>
<accession>A0AA47KIY7</accession>
<sequence length="273" mass="30456">MTNQSMALDFFKTSSLPIMRRLFNLLISSSMVVGLILSPQATAQPAPLQHQMTIEGETIDYDAPPRLSDAVMDGLKLTEKNIVDIYWPGAGLYDITLPSRLALTAMAAAENQITIQTGKPQQRWRRLVHTLKTFTVERRAKVSLDPDLTRIDISKNPRLDGEWRLVFPQRPDHVWVLGNVAAPGQYSWQVRQGAADYLDQAKANTLGKSYAWVVQPDGAIEKHAIAYWNASHQDIAPGAVVYLPLPVKGLPSYPDTIDANQLVLDYLSNRLPE</sequence>
<dbReference type="Pfam" id="PF06251">
    <property type="entry name" value="Caps_syn_GfcC_C"/>
    <property type="match status" value="1"/>
</dbReference>
<gene>
    <name evidence="3" type="ORF">N8M53_08335</name>
</gene>
<evidence type="ECO:0000313" key="4">
    <source>
        <dbReference type="Proteomes" id="UP001164748"/>
    </source>
</evidence>
<organism evidence="3 4">
    <name type="scientific">Salinivibrio kushneri</name>
    <dbReference type="NCBI Taxonomy" id="1908198"/>
    <lineage>
        <taxon>Bacteria</taxon>
        <taxon>Pseudomonadati</taxon>
        <taxon>Pseudomonadota</taxon>
        <taxon>Gammaproteobacteria</taxon>
        <taxon>Vibrionales</taxon>
        <taxon>Vibrionaceae</taxon>
        <taxon>Salinivibrio</taxon>
    </lineage>
</organism>
<dbReference type="Gene3D" id="3.10.20.700">
    <property type="match status" value="1"/>
</dbReference>
<protein>
    <submittedName>
        <fullName evidence="3">Capsule biosynthesis GfcC family protein</fullName>
    </submittedName>
</protein>
<dbReference type="InterPro" id="IPR010425">
    <property type="entry name" value="Caps_synth_GfcC-like_C"/>
</dbReference>
<feature type="domain" description="Capsule biosynthesis GfcC-like C-terminal" evidence="1">
    <location>
        <begin position="183"/>
        <end position="272"/>
    </location>
</feature>
<proteinExistence type="predicted"/>
<evidence type="ECO:0000259" key="1">
    <source>
        <dbReference type="Pfam" id="PF06251"/>
    </source>
</evidence>
<dbReference type="InterPro" id="IPR046459">
    <property type="entry name" value="Caps_syn_GfcC_N"/>
</dbReference>
<evidence type="ECO:0000313" key="3">
    <source>
        <dbReference type="EMBL" id="WBA07851.1"/>
    </source>
</evidence>
<dbReference type="Pfam" id="PF20616">
    <property type="entry name" value="Caps_syn_GfcC_N"/>
    <property type="match status" value="1"/>
</dbReference>
<name>A0AA47KIY7_9GAMM</name>